<keyword evidence="2" id="KW-1185">Reference proteome</keyword>
<sequence>MDHHAGVVLILGADFMIPAGIRLDLYNALAKLLDKVVSPLIKSLNSTDDPKGGLQITDGPTETICLPGRVTAEFRARRRQLTESTHELWVRRTRDWIPIVVRDKHGKVARVPLTSTKSSMTWCPAHFPVLNRAPHGILPPEGFVILSSAKYRDWQVLAYETAIDKDSASQRTTTLR</sequence>
<evidence type="ECO:0000313" key="1">
    <source>
        <dbReference type="EMBL" id="GMF44536.1"/>
    </source>
</evidence>
<dbReference type="OrthoDB" id="10307852at2759"/>
<gene>
    <name evidence="1" type="ORF">Pfra01_001555600</name>
</gene>
<reference evidence="1" key="1">
    <citation type="submission" date="2023-04" db="EMBL/GenBank/DDBJ databases">
        <title>Phytophthora fragariaefolia NBRC 109709.</title>
        <authorList>
            <person name="Ichikawa N."/>
            <person name="Sato H."/>
            <person name="Tonouchi N."/>
        </authorList>
    </citation>
    <scope>NUCLEOTIDE SEQUENCE</scope>
    <source>
        <strain evidence="1">NBRC 109709</strain>
    </source>
</reference>
<dbReference type="AlphaFoldDB" id="A0A9W6XST0"/>
<organism evidence="1 2">
    <name type="scientific">Phytophthora fragariaefolia</name>
    <dbReference type="NCBI Taxonomy" id="1490495"/>
    <lineage>
        <taxon>Eukaryota</taxon>
        <taxon>Sar</taxon>
        <taxon>Stramenopiles</taxon>
        <taxon>Oomycota</taxon>
        <taxon>Peronosporomycetes</taxon>
        <taxon>Peronosporales</taxon>
        <taxon>Peronosporaceae</taxon>
        <taxon>Phytophthora</taxon>
    </lineage>
</organism>
<name>A0A9W6XST0_9STRA</name>
<evidence type="ECO:0000313" key="2">
    <source>
        <dbReference type="Proteomes" id="UP001165121"/>
    </source>
</evidence>
<accession>A0A9W6XST0</accession>
<protein>
    <submittedName>
        <fullName evidence="1">Unnamed protein product</fullName>
    </submittedName>
</protein>
<dbReference type="EMBL" id="BSXT01001698">
    <property type="protein sequence ID" value="GMF44536.1"/>
    <property type="molecule type" value="Genomic_DNA"/>
</dbReference>
<dbReference type="Proteomes" id="UP001165121">
    <property type="component" value="Unassembled WGS sequence"/>
</dbReference>
<comment type="caution">
    <text evidence="1">The sequence shown here is derived from an EMBL/GenBank/DDBJ whole genome shotgun (WGS) entry which is preliminary data.</text>
</comment>
<proteinExistence type="predicted"/>